<gene>
    <name evidence="1" type="ORF">AVEN_68261_1</name>
</gene>
<dbReference type="EMBL" id="BGPR01100169">
    <property type="protein sequence ID" value="GBM55210.1"/>
    <property type="molecule type" value="Genomic_DNA"/>
</dbReference>
<name>A0A4Y2GNF3_ARAVE</name>
<dbReference type="AlphaFoldDB" id="A0A4Y2GNF3"/>
<proteinExistence type="predicted"/>
<sequence>MPFTLKTEVVGKLCAQESSPLFCSASSHQLQALQNIGLNIQVKVITRTLFVQEYLLILETSKTYGVTPAEKEFGADHVDAVLLQVLSVSIFTIPRVDLLYMKDVEVTSPLK</sequence>
<keyword evidence="2" id="KW-1185">Reference proteome</keyword>
<reference evidence="1 2" key="1">
    <citation type="journal article" date="2019" name="Sci. Rep.">
        <title>Orb-weaving spider Araneus ventricosus genome elucidates the spidroin gene catalogue.</title>
        <authorList>
            <person name="Kono N."/>
            <person name="Nakamura H."/>
            <person name="Ohtoshi R."/>
            <person name="Moran D.A.P."/>
            <person name="Shinohara A."/>
            <person name="Yoshida Y."/>
            <person name="Fujiwara M."/>
            <person name="Mori M."/>
            <person name="Tomita M."/>
            <person name="Arakawa K."/>
        </authorList>
    </citation>
    <scope>NUCLEOTIDE SEQUENCE [LARGE SCALE GENOMIC DNA]</scope>
</reference>
<evidence type="ECO:0000313" key="1">
    <source>
        <dbReference type="EMBL" id="GBM55210.1"/>
    </source>
</evidence>
<dbReference type="Proteomes" id="UP000499080">
    <property type="component" value="Unassembled WGS sequence"/>
</dbReference>
<organism evidence="1 2">
    <name type="scientific">Araneus ventricosus</name>
    <name type="common">Orbweaver spider</name>
    <name type="synonym">Epeira ventricosa</name>
    <dbReference type="NCBI Taxonomy" id="182803"/>
    <lineage>
        <taxon>Eukaryota</taxon>
        <taxon>Metazoa</taxon>
        <taxon>Ecdysozoa</taxon>
        <taxon>Arthropoda</taxon>
        <taxon>Chelicerata</taxon>
        <taxon>Arachnida</taxon>
        <taxon>Araneae</taxon>
        <taxon>Araneomorphae</taxon>
        <taxon>Entelegynae</taxon>
        <taxon>Araneoidea</taxon>
        <taxon>Araneidae</taxon>
        <taxon>Araneus</taxon>
    </lineage>
</organism>
<accession>A0A4Y2GNF3</accession>
<protein>
    <submittedName>
        <fullName evidence="1">Uncharacterized protein</fullName>
    </submittedName>
</protein>
<evidence type="ECO:0000313" key="2">
    <source>
        <dbReference type="Proteomes" id="UP000499080"/>
    </source>
</evidence>
<comment type="caution">
    <text evidence="1">The sequence shown here is derived from an EMBL/GenBank/DDBJ whole genome shotgun (WGS) entry which is preliminary data.</text>
</comment>